<evidence type="ECO:0000313" key="1">
    <source>
        <dbReference type="EMBL" id="EMB17154.1"/>
    </source>
</evidence>
<dbReference type="Proteomes" id="UP000011529">
    <property type="component" value="Unassembled WGS sequence"/>
</dbReference>
<dbReference type="EMBL" id="ANMO01000103">
    <property type="protein sequence ID" value="EMB17154.1"/>
    <property type="molecule type" value="Genomic_DNA"/>
</dbReference>
<dbReference type="PROSITE" id="PS51257">
    <property type="entry name" value="PROKAR_LIPOPROTEIN"/>
    <property type="match status" value="1"/>
</dbReference>
<gene>
    <name evidence="1" type="ORF">RE6C_02115</name>
</gene>
<keyword evidence="2" id="KW-1185">Reference proteome</keyword>
<reference evidence="1" key="1">
    <citation type="submission" date="2012-11" db="EMBL/GenBank/DDBJ databases">
        <title>Permanent draft genomes of Rhodopirellula europaea strain SH398 and 6C.</title>
        <authorList>
            <person name="Richter M."/>
            <person name="Richter-Heitmann T."/>
            <person name="Frank C."/>
            <person name="Harder J."/>
            <person name="Glockner F.O."/>
        </authorList>
    </citation>
    <scope>NUCLEOTIDE SEQUENCE</scope>
    <source>
        <strain evidence="1">6C</strain>
    </source>
</reference>
<organism evidence="1 2">
    <name type="scientific">Rhodopirellula europaea 6C</name>
    <dbReference type="NCBI Taxonomy" id="1263867"/>
    <lineage>
        <taxon>Bacteria</taxon>
        <taxon>Pseudomonadati</taxon>
        <taxon>Planctomycetota</taxon>
        <taxon>Planctomycetia</taxon>
        <taxon>Pirellulales</taxon>
        <taxon>Pirellulaceae</taxon>
        <taxon>Rhodopirellula</taxon>
    </lineage>
</organism>
<dbReference type="AlphaFoldDB" id="M2B4M3"/>
<reference evidence="1" key="2">
    <citation type="journal article" date="2013" name="Mar. Genomics">
        <title>Expression of sulfatases in Rhodopirellula baltica and the diversity of sulfatases in the genus Rhodopirellula.</title>
        <authorList>
            <person name="Wegner C.E."/>
            <person name="Richter-Heitmann T."/>
            <person name="Klindworth A."/>
            <person name="Klockow C."/>
            <person name="Richter M."/>
            <person name="Achstetter T."/>
            <person name="Glockner F.O."/>
            <person name="Harder J."/>
        </authorList>
    </citation>
    <scope>NUCLEOTIDE SEQUENCE [LARGE SCALE GENOMIC DNA]</scope>
    <source>
        <strain evidence="1">6C</strain>
    </source>
</reference>
<accession>M2B4M3</accession>
<evidence type="ECO:0000313" key="2">
    <source>
        <dbReference type="Proteomes" id="UP000011529"/>
    </source>
</evidence>
<dbReference type="PATRIC" id="fig|1263867.3.peg.2249"/>
<proteinExistence type="predicted"/>
<comment type="caution">
    <text evidence="1">The sequence shown here is derived from an EMBL/GenBank/DDBJ whole genome shotgun (WGS) entry which is preliminary data.</text>
</comment>
<protein>
    <submittedName>
        <fullName evidence="1">Secreted protein</fullName>
    </submittedName>
</protein>
<sequence>MGKWMTAGLLLSALTGCGAPQPKILPLASTDEEQASIEATMGRANTAVTQLPGECDFK</sequence>
<name>M2B4M3_9BACT</name>